<organism evidence="1 2">
    <name type="scientific">Franconibacter pulveris</name>
    <dbReference type="NCBI Taxonomy" id="435910"/>
    <lineage>
        <taxon>Bacteria</taxon>
        <taxon>Pseudomonadati</taxon>
        <taxon>Pseudomonadota</taxon>
        <taxon>Gammaproteobacteria</taxon>
        <taxon>Enterobacterales</taxon>
        <taxon>Enterobacteriaceae</taxon>
        <taxon>Franconibacter</taxon>
    </lineage>
</organism>
<protein>
    <submittedName>
        <fullName evidence="1">Phage protein</fullName>
    </submittedName>
</protein>
<dbReference type="Proteomes" id="UP000037315">
    <property type="component" value="Unassembled WGS sequence"/>
</dbReference>
<dbReference type="PATRIC" id="fig|1656095.3.peg.785"/>
<evidence type="ECO:0000313" key="2">
    <source>
        <dbReference type="Proteomes" id="UP000037315"/>
    </source>
</evidence>
<comment type="caution">
    <text evidence="1">The sequence shown here is derived from an EMBL/GenBank/DDBJ whole genome shotgun (WGS) entry which is preliminary data.</text>
</comment>
<dbReference type="AlphaFoldDB" id="A0A0J8VKB0"/>
<name>A0A0J8VKB0_9ENTR</name>
<sequence>MLYSPFSDSMVDYLSRDRVTAVIAAQVQFESGTAYVHSGTGTLVLGGYVYYGVGALGAVDDVQESGTTSPTQLKLTLSGLDLSLFAKTLNERCVGREAQIYLVAMDDSGVARVADLIFKGKISSTGATAGETNALQYTVSNVFEDWQRPFPDRYTDESHQAAQPGDRLFRYVAQMAERPIYWGSKKDAPGFTYS</sequence>
<accession>A0A0J8VKB0</accession>
<dbReference type="EMBL" id="LFEJ01000018">
    <property type="protein sequence ID" value="KMV33898.1"/>
    <property type="molecule type" value="Genomic_DNA"/>
</dbReference>
<evidence type="ECO:0000313" key="1">
    <source>
        <dbReference type="EMBL" id="KMV33898.1"/>
    </source>
</evidence>
<proteinExistence type="predicted"/>
<gene>
    <name evidence="1" type="ORF">ACH50_14415</name>
</gene>
<keyword evidence="2" id="KW-1185">Reference proteome</keyword>
<dbReference type="OrthoDB" id="6593316at2"/>
<dbReference type="RefSeq" id="WP_048888259.1">
    <property type="nucleotide sequence ID" value="NZ_LFEJ01000018.1"/>
</dbReference>
<reference evidence="1 2" key="1">
    <citation type="submission" date="2015-06" db="EMBL/GenBank/DDBJ databases">
        <title>Genome sequencing of Cronobacter sp. strain DJ34 isolated from petroleum contaminated sludge of Duliajan Oil Fields, Assam, India.</title>
        <authorList>
            <person name="Pal S."/>
            <person name="Banerjee T.D."/>
            <person name="Roy A."/>
            <person name="Sar P."/>
            <person name="Kazy S.K."/>
        </authorList>
    </citation>
    <scope>NUCLEOTIDE SEQUENCE [LARGE SCALE GENOMIC DNA]</scope>
    <source>
        <strain evidence="1 2">DJ34</strain>
    </source>
</reference>